<keyword evidence="3 9" id="KW-0812">Transmembrane</keyword>
<feature type="region of interest" description="Disordered" evidence="8">
    <location>
        <begin position="281"/>
        <end position="305"/>
    </location>
</feature>
<feature type="transmembrane region" description="Helical" evidence="9">
    <location>
        <begin position="1113"/>
        <end position="1132"/>
    </location>
</feature>
<dbReference type="GO" id="GO:0030692">
    <property type="term" value="C:Noc4p-Nop14p complex"/>
    <property type="evidence" value="ECO:0007669"/>
    <property type="project" value="TreeGrafter"/>
</dbReference>
<evidence type="ECO:0000256" key="7">
    <source>
        <dbReference type="ARBA" id="ARBA00024362"/>
    </source>
</evidence>
<dbReference type="GO" id="GO:0012505">
    <property type="term" value="C:endomembrane system"/>
    <property type="evidence" value="ECO:0007669"/>
    <property type="project" value="UniProtKB-SubCell"/>
</dbReference>
<feature type="transmembrane region" description="Helical" evidence="9">
    <location>
        <begin position="1144"/>
        <end position="1165"/>
    </location>
</feature>
<dbReference type="CDD" id="cd17380">
    <property type="entry name" value="MFS_SLC17A9_like"/>
    <property type="match status" value="1"/>
</dbReference>
<feature type="region of interest" description="Disordered" evidence="8">
    <location>
        <begin position="1"/>
        <end position="44"/>
    </location>
</feature>
<evidence type="ECO:0000256" key="4">
    <source>
        <dbReference type="ARBA" id="ARBA00022729"/>
    </source>
</evidence>
<dbReference type="Pfam" id="PF07690">
    <property type="entry name" value="MFS_1"/>
    <property type="match status" value="1"/>
</dbReference>
<dbReference type="PROSITE" id="PS50850">
    <property type="entry name" value="MFS"/>
    <property type="match status" value="1"/>
</dbReference>
<keyword evidence="6 9" id="KW-0472">Membrane</keyword>
<feature type="transmembrane region" description="Helical" evidence="9">
    <location>
        <begin position="1185"/>
        <end position="1207"/>
    </location>
</feature>
<dbReference type="GO" id="GO:0005315">
    <property type="term" value="F:phosphate transmembrane transporter activity"/>
    <property type="evidence" value="ECO:0007669"/>
    <property type="project" value="UniProtKB-ARBA"/>
</dbReference>
<dbReference type="GO" id="GO:0032040">
    <property type="term" value="C:small-subunit processome"/>
    <property type="evidence" value="ECO:0007669"/>
    <property type="project" value="TreeGrafter"/>
</dbReference>
<evidence type="ECO:0000256" key="3">
    <source>
        <dbReference type="ARBA" id="ARBA00022692"/>
    </source>
</evidence>
<sequence length="1215" mass="135480">MLSVPLPPSTSAFPPIAKRSKEVTMAAAPPTPITKPRNTKKHSLRELKTLGNQLLSSRTHINNLPLLLTYISPNFPPQHVLESLLSLHSFFSPLLPDLPSSSRRPTHNKDNDEPDTDVIYKTWLRSKFDEFVISLIDVAVSPKSEDALKEVVLDTLMEFIRTGNGGRFNSAIYHRFLVHIVQSTESLDFVLELLASKYFKYIDIRYFTYINIGKFAKNLEAKDFSDGKTESGDKVGDSDSRESMELSICKIHYIISNIPPLEDPKQDSDYELWGGSGFSVKKGESKGPSHHLKTEDKDLKSEKHDNDSLSAGNYAKKMKLKFTKAWISFLRLPLPIDVYKEVLSNLHQAVIPHLSNPIMLCDFLTRSYDIGGVVSVMALSGLFILMTKHGLEYPNFYEKLYVLLLPSIFMAKHRAKFFQLLDSCLKSPLLPAYLAAAFAKKLSRLALVVPPSGALVIIALIHNLLRRHPSINCLVHQGDCLESIKRSLYTFPSFILRDDVSEWFCWRRTEDNNDTTDNNSESESGDNNIESGVGTNIAARKAGTDHFDNEESNPLKSRALGSSLWEIDSLRHHYCPPVSRFVQSLENDLTVRAKTTEVNVEDFSSGSYATIFGEEIRRRVKQVPVAFYKVIPSCLFSEPDMTGWTFKEEEERKGKKSENGIFNSPEDKDICCTKRQRVESRSYNCDRAIQPAMHDVEVKNGWHFLDWTVKCSIARASEAVVVVVGGVQREREREEIYWITGAEAHTTRHLIIRTLRSPLARYQSYSQVVLLQVCEICAVRANLCPCSLPLGFLNSAVLERVGFSIAYTIAADAAGVNQSSKGTILSTFYYGYACSQVPGGWAAQKYGGRKVLLLSFLLWSSTCFLIPLDPNRVVLLVVARLLVGVAQGFIFPSIHTVLAQWVPPHERSRSVSLTTSGMYLGAAMGMLLLPSLVKFKGPQSVFLAEAALGISWSFLWFLYASDPPRSEHPKATAAGFGESLLPLKASQKAKMENGGTAVRTARIPWKRIFVSLPIWAIVVNNFTFHYALYVLMNWLPTYFEQGLQLSLQEMGSSKMMPYFNMFIFSNIGGVVADHLITKRIMSVTRTRKFLNTVGFLVASLALIALPIFRTSSGAVFCSSVALGFLALGRAGFAVNHMDIAPRYAGIVMGVSNTAGTLAGIIGVDLTGKILEAATTTYSDLSSPESWRPVFVIPGLLCIFSTFVFLLFSTGERIFD</sequence>
<dbReference type="InterPro" id="IPR027193">
    <property type="entry name" value="Noc4"/>
</dbReference>
<evidence type="ECO:0000256" key="2">
    <source>
        <dbReference type="ARBA" id="ARBA00007797"/>
    </source>
</evidence>
<gene>
    <name evidence="11" type="ORF">SVIM_LOCUS181397</name>
</gene>
<keyword evidence="5 9" id="KW-1133">Transmembrane helix</keyword>
<dbReference type="InterPro" id="IPR005612">
    <property type="entry name" value="CCAAT-binding_factor"/>
</dbReference>
<feature type="transmembrane region" description="Helical" evidence="9">
    <location>
        <begin position="910"/>
        <end position="929"/>
    </location>
</feature>
<dbReference type="PANTHER" id="PTHR12455">
    <property type="entry name" value="NUCLEOLAR COMPLEX PROTEIN 4"/>
    <property type="match status" value="1"/>
</dbReference>
<evidence type="ECO:0000256" key="8">
    <source>
        <dbReference type="SAM" id="MobiDB-lite"/>
    </source>
</evidence>
<feature type="region of interest" description="Disordered" evidence="8">
    <location>
        <begin position="513"/>
        <end position="532"/>
    </location>
</feature>
<dbReference type="InterPro" id="IPR036259">
    <property type="entry name" value="MFS_trans_sf"/>
</dbReference>
<dbReference type="InterPro" id="IPR011701">
    <property type="entry name" value="MFS"/>
</dbReference>
<evidence type="ECO:0000256" key="6">
    <source>
        <dbReference type="ARBA" id="ARBA00023136"/>
    </source>
</evidence>
<accession>A0A6N2L862</accession>
<feature type="transmembrane region" description="Helical" evidence="9">
    <location>
        <begin position="1089"/>
        <end position="1107"/>
    </location>
</feature>
<feature type="transmembrane region" description="Helical" evidence="9">
    <location>
        <begin position="1055"/>
        <end position="1077"/>
    </location>
</feature>
<feature type="transmembrane region" description="Helical" evidence="9">
    <location>
        <begin position="874"/>
        <end position="898"/>
    </location>
</feature>
<dbReference type="Pfam" id="PF03914">
    <property type="entry name" value="CBF"/>
    <property type="match status" value="1"/>
</dbReference>
<dbReference type="AlphaFoldDB" id="A0A6N2L862"/>
<protein>
    <recommendedName>
        <fullName evidence="10">Major facilitator superfamily (MFS) profile domain-containing protein</fullName>
    </recommendedName>
</protein>
<evidence type="ECO:0000256" key="9">
    <source>
        <dbReference type="SAM" id="Phobius"/>
    </source>
</evidence>
<keyword evidence="4" id="KW-0732">Signal</keyword>
<dbReference type="InterPro" id="IPR020846">
    <property type="entry name" value="MFS_dom"/>
</dbReference>
<evidence type="ECO:0000259" key="10">
    <source>
        <dbReference type="PROSITE" id="PS50850"/>
    </source>
</evidence>
<dbReference type="FunFam" id="1.20.1250.20:FF:000199">
    <property type="entry name" value="Probable anion transporter 7"/>
    <property type="match status" value="1"/>
</dbReference>
<evidence type="ECO:0000256" key="1">
    <source>
        <dbReference type="ARBA" id="ARBA00004127"/>
    </source>
</evidence>
<proteinExistence type="inferred from homology"/>
<dbReference type="EMBL" id="CAADRP010001112">
    <property type="protein sequence ID" value="VFU36269.1"/>
    <property type="molecule type" value="Genomic_DNA"/>
</dbReference>
<feature type="transmembrane region" description="Helical" evidence="9">
    <location>
        <begin position="1008"/>
        <end position="1035"/>
    </location>
</feature>
<feature type="domain" description="Major facilitator superfamily (MFS) profile" evidence="10">
    <location>
        <begin position="780"/>
        <end position="1212"/>
    </location>
</feature>
<dbReference type="PANTHER" id="PTHR12455:SF0">
    <property type="entry name" value="NUCLEOLAR COMPLEX PROTEIN 4 HOMOLOG"/>
    <property type="match status" value="1"/>
</dbReference>
<feature type="compositionally biased region" description="Low complexity" evidence="8">
    <location>
        <begin position="515"/>
        <end position="532"/>
    </location>
</feature>
<dbReference type="InterPro" id="IPR044777">
    <property type="entry name" value="SLC17A9-like"/>
</dbReference>
<reference evidence="11" key="1">
    <citation type="submission" date="2019-03" db="EMBL/GenBank/DDBJ databases">
        <authorList>
            <person name="Mank J."/>
            <person name="Almeida P."/>
        </authorList>
    </citation>
    <scope>NUCLEOTIDE SEQUENCE</scope>
    <source>
        <strain evidence="11">78183</strain>
    </source>
</reference>
<comment type="subcellular location">
    <subcellularLocation>
        <location evidence="1">Endomembrane system</location>
        <topology evidence="1">Multi-pass membrane protein</topology>
    </subcellularLocation>
</comment>
<evidence type="ECO:0000313" key="11">
    <source>
        <dbReference type="EMBL" id="VFU36269.1"/>
    </source>
</evidence>
<evidence type="ECO:0000256" key="5">
    <source>
        <dbReference type="ARBA" id="ARBA00022989"/>
    </source>
</evidence>
<dbReference type="SUPFAM" id="SSF103473">
    <property type="entry name" value="MFS general substrate transporter"/>
    <property type="match status" value="1"/>
</dbReference>
<organism evidence="11">
    <name type="scientific">Salix viminalis</name>
    <name type="common">Common osier</name>
    <name type="synonym">Basket willow</name>
    <dbReference type="NCBI Taxonomy" id="40686"/>
    <lineage>
        <taxon>Eukaryota</taxon>
        <taxon>Viridiplantae</taxon>
        <taxon>Streptophyta</taxon>
        <taxon>Embryophyta</taxon>
        <taxon>Tracheophyta</taxon>
        <taxon>Spermatophyta</taxon>
        <taxon>Magnoliopsida</taxon>
        <taxon>eudicotyledons</taxon>
        <taxon>Gunneridae</taxon>
        <taxon>Pentapetalae</taxon>
        <taxon>rosids</taxon>
        <taxon>fabids</taxon>
        <taxon>Malpighiales</taxon>
        <taxon>Salicaceae</taxon>
        <taxon>Saliceae</taxon>
        <taxon>Salix</taxon>
    </lineage>
</organism>
<comment type="similarity">
    <text evidence="2">Belongs to the CBF/MAK21 family.</text>
</comment>
<comment type="similarity">
    <text evidence="7">Belongs to the major facilitator superfamily. Sodium/anion cotransporter (TC 2.A.1.14) family.</text>
</comment>
<name>A0A6N2L862_SALVM</name>
<feature type="transmembrane region" description="Helical" evidence="9">
    <location>
        <begin position="941"/>
        <end position="960"/>
    </location>
</feature>
<dbReference type="FunFam" id="1.20.1250.20:FF:000220">
    <property type="entry name" value="Probable anion transporter 7"/>
    <property type="match status" value="1"/>
</dbReference>
<dbReference type="GO" id="GO:0042254">
    <property type="term" value="P:ribosome biogenesis"/>
    <property type="evidence" value="ECO:0007669"/>
    <property type="project" value="InterPro"/>
</dbReference>
<dbReference type="Gene3D" id="1.20.1250.20">
    <property type="entry name" value="MFS general substrate transporter like domains"/>
    <property type="match status" value="2"/>
</dbReference>